<dbReference type="AlphaFoldDB" id="A0A427TLG8"/>
<accession>A0A427TLG8</accession>
<evidence type="ECO:0000313" key="2">
    <source>
        <dbReference type="EMBL" id="RSD25197.1"/>
    </source>
</evidence>
<dbReference type="GO" id="GO:0004519">
    <property type="term" value="F:endonuclease activity"/>
    <property type="evidence" value="ECO:0007669"/>
    <property type="project" value="UniProtKB-KW"/>
</dbReference>
<evidence type="ECO:0000313" key="3">
    <source>
        <dbReference type="Proteomes" id="UP000279911"/>
    </source>
</evidence>
<dbReference type="SUPFAM" id="SSF55608">
    <property type="entry name" value="Homing endonucleases"/>
    <property type="match status" value="1"/>
</dbReference>
<evidence type="ECO:0000259" key="1">
    <source>
        <dbReference type="Pfam" id="PF03161"/>
    </source>
</evidence>
<keyword evidence="2" id="KW-0255">Endonuclease</keyword>
<organism evidence="2 3">
    <name type="scientific">Mesobacillus subterraneus</name>
    <dbReference type="NCBI Taxonomy" id="285983"/>
    <lineage>
        <taxon>Bacteria</taxon>
        <taxon>Bacillati</taxon>
        <taxon>Bacillota</taxon>
        <taxon>Bacilli</taxon>
        <taxon>Bacillales</taxon>
        <taxon>Bacillaceae</taxon>
        <taxon>Mesobacillus</taxon>
    </lineage>
</organism>
<dbReference type="Proteomes" id="UP000279911">
    <property type="component" value="Unassembled WGS sequence"/>
</dbReference>
<dbReference type="Gene3D" id="3.10.28.10">
    <property type="entry name" value="Homing endonucleases"/>
    <property type="match status" value="1"/>
</dbReference>
<dbReference type="EMBL" id="RSFW01000020">
    <property type="protein sequence ID" value="RSD25197.1"/>
    <property type="molecule type" value="Genomic_DNA"/>
</dbReference>
<proteinExistence type="predicted"/>
<dbReference type="InterPro" id="IPR027434">
    <property type="entry name" value="Homing_endonucl"/>
</dbReference>
<reference evidence="3" key="1">
    <citation type="submission" date="2018-12" db="EMBL/GenBank/DDBJ databases">
        <title>Bacillus chawlae sp. nov., Bacillus glennii sp. nov., and Bacillus saganii sp. nov. Isolated from the Vehicle Assembly Building at Kennedy Space Center where the Viking Spacecraft were Assembled.</title>
        <authorList>
            <person name="Seuylemezian A."/>
            <person name="Vaishampayan P."/>
        </authorList>
    </citation>
    <scope>NUCLEOTIDE SEQUENCE [LARGE SCALE GENOMIC DNA]</scope>
    <source>
        <strain evidence="3">DSM 13966</strain>
    </source>
</reference>
<dbReference type="InterPro" id="IPR004860">
    <property type="entry name" value="LAGLIDADG_dom"/>
</dbReference>
<dbReference type="RefSeq" id="WP_125481454.1">
    <property type="nucleotide sequence ID" value="NZ_RSFW01000020.1"/>
</dbReference>
<protein>
    <submittedName>
        <fullName evidence="2">DNA endonuclease</fullName>
    </submittedName>
</protein>
<gene>
    <name evidence="2" type="ORF">EJA10_18195</name>
</gene>
<keyword evidence="2" id="KW-0378">Hydrolase</keyword>
<comment type="caution">
    <text evidence="2">The sequence shown here is derived from an EMBL/GenBank/DDBJ whole genome shotgun (WGS) entry which is preliminary data.</text>
</comment>
<feature type="domain" description="Homing endonuclease LAGLIDADG" evidence="1">
    <location>
        <begin position="12"/>
        <end position="181"/>
    </location>
</feature>
<name>A0A427TLG8_9BACI</name>
<dbReference type="Pfam" id="PF03161">
    <property type="entry name" value="LAGLIDADG_2"/>
    <property type="match status" value="1"/>
</dbReference>
<sequence>MFFEDLSDEQRNIVAASIIADGEITKLYKNSRRRNNSYREHFSKEQLEYRKWKMKFFPDILYLRTDDTYLVSKSLPLFTKLYHHFYNEKGNKKIPSELLHYCTLPHFLAVLFLDDGSLMITKPINHRKKLIYITPHASLYLQNYPKSDLTLLQNHLNETFNLNFKLNKRRDGFGYILKLTSVEETLKLLSLTKSTISTIPSMRYKFDWEYRKNMELSKNKLLSGYTVISSDSMRFKNYTQIEIKRLITLKKAGLTHKEISTALNRPYWSIVYKLREIRKDGHL</sequence>
<dbReference type="OrthoDB" id="2351986at2"/>
<keyword evidence="2" id="KW-0540">Nuclease</keyword>